<dbReference type="Proteomes" id="UP000789342">
    <property type="component" value="Unassembled WGS sequence"/>
</dbReference>
<dbReference type="Pfam" id="PF00327">
    <property type="entry name" value="Ribosomal_L30"/>
    <property type="match status" value="1"/>
</dbReference>
<dbReference type="FunFam" id="3.30.1390.20:FF:000003">
    <property type="entry name" value="60S ribosomal protein L7"/>
    <property type="match status" value="1"/>
</dbReference>
<gene>
    <name evidence="6" type="ORF">AMORRO_LOCUS4473</name>
</gene>
<dbReference type="PANTHER" id="PTHR11524">
    <property type="entry name" value="60S RIBOSOMAL PROTEIN L7"/>
    <property type="match status" value="1"/>
</dbReference>
<dbReference type="OrthoDB" id="2336838at2759"/>
<evidence type="ECO:0000259" key="4">
    <source>
        <dbReference type="Pfam" id="PF00327"/>
    </source>
</evidence>
<keyword evidence="3" id="KW-0687">Ribonucleoprotein</keyword>
<dbReference type="GO" id="GO:0000463">
    <property type="term" value="P:maturation of LSU-rRNA from tricistronic rRNA transcript (SSU-rRNA, 5.8S rRNA, LSU-rRNA)"/>
    <property type="evidence" value="ECO:0007669"/>
    <property type="project" value="TreeGrafter"/>
</dbReference>
<sequence length="250" mass="28901">MTKGLTVATAEHIRVPETLLKKRKDQERIASEKAAALVEKRKAVKKTRRVIFKRAEAYVREYIAAERQEVRARRQAKAKGNYYVPAQPTLAFVIRIKGINHIPPKPRKILQLLRLIQINNGVFVRLTKATKQMLQLVTPYVAYGKPNLKSVHELIYKRGYAKVNNQRIPINDNSIIEKHLGTYGIICIEDLVHEIYTVGPNFKQANNFLWPFKLSNPNGGWSTRKFRHYVEGGDFGDREDKINELIRKMN</sequence>
<keyword evidence="2" id="KW-0689">Ribosomal protein</keyword>
<dbReference type="InterPro" id="IPR035808">
    <property type="entry name" value="Ribosomal_uL30_euk_arc"/>
</dbReference>
<dbReference type="FunFam" id="3.30.1390.20:FF:000002">
    <property type="entry name" value="60S ribosomal protein L7"/>
    <property type="match status" value="1"/>
</dbReference>
<evidence type="ECO:0000256" key="2">
    <source>
        <dbReference type="ARBA" id="ARBA00022980"/>
    </source>
</evidence>
<dbReference type="EMBL" id="CAJVPV010002464">
    <property type="protein sequence ID" value="CAG8526695.1"/>
    <property type="molecule type" value="Genomic_DNA"/>
</dbReference>
<dbReference type="Gene3D" id="3.30.1390.20">
    <property type="entry name" value="Ribosomal protein L30, ferredoxin-like fold domain"/>
    <property type="match status" value="2"/>
</dbReference>
<accession>A0A9N9AE21</accession>
<name>A0A9N9AE21_9GLOM</name>
<dbReference type="NCBIfam" id="TIGR01310">
    <property type="entry name" value="uL30_euk"/>
    <property type="match status" value="1"/>
</dbReference>
<feature type="domain" description="Large ribosomal subunit protein uL30-like ferredoxin-like fold" evidence="4">
    <location>
        <begin position="91"/>
        <end position="141"/>
    </location>
</feature>
<dbReference type="GO" id="GO:0003723">
    <property type="term" value="F:RNA binding"/>
    <property type="evidence" value="ECO:0007669"/>
    <property type="project" value="InterPro"/>
</dbReference>
<organism evidence="6 7">
    <name type="scientific">Acaulospora morrowiae</name>
    <dbReference type="NCBI Taxonomy" id="94023"/>
    <lineage>
        <taxon>Eukaryota</taxon>
        <taxon>Fungi</taxon>
        <taxon>Fungi incertae sedis</taxon>
        <taxon>Mucoromycota</taxon>
        <taxon>Glomeromycotina</taxon>
        <taxon>Glomeromycetes</taxon>
        <taxon>Diversisporales</taxon>
        <taxon>Acaulosporaceae</taxon>
        <taxon>Acaulospora</taxon>
    </lineage>
</organism>
<dbReference type="InterPro" id="IPR036919">
    <property type="entry name" value="Ribo_uL30_ferredoxin-like_sf"/>
</dbReference>
<dbReference type="InterPro" id="IPR039699">
    <property type="entry name" value="Ribosomal_uL30"/>
</dbReference>
<dbReference type="Pfam" id="PF08079">
    <property type="entry name" value="Ribosomal_L30_N"/>
    <property type="match status" value="1"/>
</dbReference>
<dbReference type="CDD" id="cd01657">
    <property type="entry name" value="Ribosomal_L7_archeal_euk"/>
    <property type="match status" value="1"/>
</dbReference>
<dbReference type="PROSITE" id="PS00634">
    <property type="entry name" value="RIBOSOMAL_L30"/>
    <property type="match status" value="1"/>
</dbReference>
<comment type="similarity">
    <text evidence="1">Belongs to the universal ribosomal protein uL30 family.</text>
</comment>
<dbReference type="InterPro" id="IPR016082">
    <property type="entry name" value="Ribosomal_uL30_ferredoxin-like"/>
</dbReference>
<dbReference type="InterPro" id="IPR012988">
    <property type="entry name" value="Ribosomal_uL30_N_euk"/>
</dbReference>
<dbReference type="PANTHER" id="PTHR11524:SF16">
    <property type="entry name" value="LARGE RIBOSOMAL SUBUNIT PROTEIN UL30"/>
    <property type="match status" value="1"/>
</dbReference>
<dbReference type="GO" id="GO:0022625">
    <property type="term" value="C:cytosolic large ribosomal subunit"/>
    <property type="evidence" value="ECO:0007669"/>
    <property type="project" value="TreeGrafter"/>
</dbReference>
<feature type="domain" description="Large ribosomal subunit protein uL30 N-terminal eukaryotes" evidence="5">
    <location>
        <begin position="15"/>
        <end position="86"/>
    </location>
</feature>
<dbReference type="GO" id="GO:0003735">
    <property type="term" value="F:structural constituent of ribosome"/>
    <property type="evidence" value="ECO:0007669"/>
    <property type="project" value="TreeGrafter"/>
</dbReference>
<evidence type="ECO:0000259" key="5">
    <source>
        <dbReference type="Pfam" id="PF08079"/>
    </source>
</evidence>
<evidence type="ECO:0000256" key="3">
    <source>
        <dbReference type="ARBA" id="ARBA00023274"/>
    </source>
</evidence>
<dbReference type="SUPFAM" id="SSF55129">
    <property type="entry name" value="Ribosomal protein L30p/L7e"/>
    <property type="match status" value="1"/>
</dbReference>
<proteinExistence type="inferred from homology"/>
<evidence type="ECO:0000313" key="6">
    <source>
        <dbReference type="EMBL" id="CAG8526695.1"/>
    </source>
</evidence>
<evidence type="ECO:0000313" key="7">
    <source>
        <dbReference type="Proteomes" id="UP000789342"/>
    </source>
</evidence>
<evidence type="ECO:0000256" key="1">
    <source>
        <dbReference type="ARBA" id="ARBA00007594"/>
    </source>
</evidence>
<protein>
    <submittedName>
        <fullName evidence="6">3012_t:CDS:1</fullName>
    </submittedName>
</protein>
<dbReference type="InterPro" id="IPR005998">
    <property type="entry name" value="Ribosomal_uL30_euk"/>
</dbReference>
<dbReference type="AlphaFoldDB" id="A0A9N9AE21"/>
<keyword evidence="7" id="KW-1185">Reference proteome</keyword>
<comment type="caution">
    <text evidence="6">The sequence shown here is derived from an EMBL/GenBank/DDBJ whole genome shotgun (WGS) entry which is preliminary data.</text>
</comment>
<reference evidence="6" key="1">
    <citation type="submission" date="2021-06" db="EMBL/GenBank/DDBJ databases">
        <authorList>
            <person name="Kallberg Y."/>
            <person name="Tangrot J."/>
            <person name="Rosling A."/>
        </authorList>
    </citation>
    <scope>NUCLEOTIDE SEQUENCE</scope>
    <source>
        <strain evidence="6">CL551</strain>
    </source>
</reference>
<dbReference type="InterPro" id="IPR018038">
    <property type="entry name" value="Ribosomal_uL30_CS"/>
</dbReference>